<proteinExistence type="inferred from homology"/>
<sequence length="167" mass="18980">MPDMFDVVQSEIILGPSLFWRIRGFTDTLFQKVSIIVLEAFSEFGHFMFLFFVGLELKLDSFFRTWKRATCITFFETLFSGLLGVGLSSFLWSMVAHDGIKMTFRLFMVVNISFTAFLVLARILVELKMLTTELGSLPMCIAALYDGFIWILLALLPHFSGSGIMSV</sequence>
<keyword evidence="9" id="KW-0406">Ion transport</keyword>
<keyword evidence="5" id="KW-0633">Potassium transport</keyword>
<comment type="caution">
    <text evidence="14">The sequence shown here is derived from an EMBL/GenBank/DDBJ whole genome shotgun (WGS) entry which is preliminary data.</text>
</comment>
<feature type="transmembrane region" description="Helical" evidence="12">
    <location>
        <begin position="69"/>
        <end position="92"/>
    </location>
</feature>
<keyword evidence="10 12" id="KW-0472">Membrane</keyword>
<feature type="transmembrane region" description="Helical" evidence="12">
    <location>
        <begin position="33"/>
        <end position="57"/>
    </location>
</feature>
<comment type="function">
    <text evidence="1">May function as sodium-coupled metabolite transporter across the chloroplast envelope.</text>
</comment>
<evidence type="ECO:0000256" key="7">
    <source>
        <dbReference type="ARBA" id="ARBA00022958"/>
    </source>
</evidence>
<dbReference type="EMBL" id="JBBWWR010000006">
    <property type="protein sequence ID" value="KAK8965035.1"/>
    <property type="molecule type" value="Genomic_DNA"/>
</dbReference>
<dbReference type="Gene3D" id="1.20.1530.20">
    <property type="match status" value="1"/>
</dbReference>
<evidence type="ECO:0000259" key="13">
    <source>
        <dbReference type="Pfam" id="PF00999"/>
    </source>
</evidence>
<dbReference type="Pfam" id="PF00999">
    <property type="entry name" value="Na_H_Exchanger"/>
    <property type="match status" value="1"/>
</dbReference>
<evidence type="ECO:0000256" key="5">
    <source>
        <dbReference type="ARBA" id="ARBA00022538"/>
    </source>
</evidence>
<evidence type="ECO:0000256" key="4">
    <source>
        <dbReference type="ARBA" id="ARBA00022448"/>
    </source>
</evidence>
<accession>A0ABR2MLM1</accession>
<dbReference type="InterPro" id="IPR006153">
    <property type="entry name" value="Cation/H_exchanger_TM"/>
</dbReference>
<evidence type="ECO:0000256" key="10">
    <source>
        <dbReference type="ARBA" id="ARBA00023136"/>
    </source>
</evidence>
<evidence type="ECO:0000256" key="12">
    <source>
        <dbReference type="SAM" id="Phobius"/>
    </source>
</evidence>
<evidence type="ECO:0000256" key="2">
    <source>
        <dbReference type="ARBA" id="ARBA00004119"/>
    </source>
</evidence>
<evidence type="ECO:0000256" key="1">
    <source>
        <dbReference type="ARBA" id="ARBA00003198"/>
    </source>
</evidence>
<evidence type="ECO:0000256" key="8">
    <source>
        <dbReference type="ARBA" id="ARBA00022989"/>
    </source>
</evidence>
<dbReference type="PANTHER" id="PTHR32468:SF0">
    <property type="entry name" value="K(+)_H(+) ANTIPORTER 1"/>
    <property type="match status" value="1"/>
</dbReference>
<evidence type="ECO:0000313" key="15">
    <source>
        <dbReference type="Proteomes" id="UP001412067"/>
    </source>
</evidence>
<organism evidence="14 15">
    <name type="scientific">Platanthera guangdongensis</name>
    <dbReference type="NCBI Taxonomy" id="2320717"/>
    <lineage>
        <taxon>Eukaryota</taxon>
        <taxon>Viridiplantae</taxon>
        <taxon>Streptophyta</taxon>
        <taxon>Embryophyta</taxon>
        <taxon>Tracheophyta</taxon>
        <taxon>Spermatophyta</taxon>
        <taxon>Magnoliopsida</taxon>
        <taxon>Liliopsida</taxon>
        <taxon>Asparagales</taxon>
        <taxon>Orchidaceae</taxon>
        <taxon>Orchidoideae</taxon>
        <taxon>Orchideae</taxon>
        <taxon>Orchidinae</taxon>
        <taxon>Platanthera</taxon>
    </lineage>
</organism>
<evidence type="ECO:0000256" key="11">
    <source>
        <dbReference type="ARBA" id="ARBA00038341"/>
    </source>
</evidence>
<dbReference type="PANTHER" id="PTHR32468">
    <property type="entry name" value="CATION/H + ANTIPORTER"/>
    <property type="match status" value="1"/>
</dbReference>
<name>A0ABR2MLM1_9ASPA</name>
<comment type="similarity">
    <text evidence="11">Belongs to the monovalent cation:proton antiporter 2 (CPA2) transporter (TC 2.A.37) family. CHX (TC 2.A.37.4) subfamily.</text>
</comment>
<keyword evidence="6 12" id="KW-0812">Transmembrane</keyword>
<gene>
    <name evidence="14" type="primary">CHX18</name>
    <name evidence="14" type="ORF">KSP40_PGU015503</name>
</gene>
<dbReference type="InterPro" id="IPR050794">
    <property type="entry name" value="CPA2_transporter"/>
</dbReference>
<comment type="subcellular location">
    <subcellularLocation>
        <location evidence="3">Membrane</location>
        <topology evidence="3">Multi-pass membrane protein</topology>
    </subcellularLocation>
    <subcellularLocation>
        <location evidence="2">Plastid</location>
        <location evidence="2">Chloroplast envelope</location>
    </subcellularLocation>
</comment>
<reference evidence="14 15" key="1">
    <citation type="journal article" date="2022" name="Nat. Plants">
        <title>Genomes of leafy and leafless Platanthera orchids illuminate the evolution of mycoheterotrophy.</title>
        <authorList>
            <person name="Li M.H."/>
            <person name="Liu K.W."/>
            <person name="Li Z."/>
            <person name="Lu H.C."/>
            <person name="Ye Q.L."/>
            <person name="Zhang D."/>
            <person name="Wang J.Y."/>
            <person name="Li Y.F."/>
            <person name="Zhong Z.M."/>
            <person name="Liu X."/>
            <person name="Yu X."/>
            <person name="Liu D.K."/>
            <person name="Tu X.D."/>
            <person name="Liu B."/>
            <person name="Hao Y."/>
            <person name="Liao X.Y."/>
            <person name="Jiang Y.T."/>
            <person name="Sun W.H."/>
            <person name="Chen J."/>
            <person name="Chen Y.Q."/>
            <person name="Ai Y."/>
            <person name="Zhai J.W."/>
            <person name="Wu S.S."/>
            <person name="Zhou Z."/>
            <person name="Hsiao Y.Y."/>
            <person name="Wu W.L."/>
            <person name="Chen Y.Y."/>
            <person name="Lin Y.F."/>
            <person name="Hsu J.L."/>
            <person name="Li C.Y."/>
            <person name="Wang Z.W."/>
            <person name="Zhao X."/>
            <person name="Zhong W.Y."/>
            <person name="Ma X.K."/>
            <person name="Ma L."/>
            <person name="Huang J."/>
            <person name="Chen G.Z."/>
            <person name="Huang M.Z."/>
            <person name="Huang L."/>
            <person name="Peng D.H."/>
            <person name="Luo Y.B."/>
            <person name="Zou S.Q."/>
            <person name="Chen S.P."/>
            <person name="Lan S."/>
            <person name="Tsai W.C."/>
            <person name="Van de Peer Y."/>
            <person name="Liu Z.J."/>
        </authorList>
    </citation>
    <scope>NUCLEOTIDE SEQUENCE [LARGE SCALE GENOMIC DNA]</scope>
    <source>
        <strain evidence="14">Lor288</strain>
    </source>
</reference>
<keyword evidence="15" id="KW-1185">Reference proteome</keyword>
<feature type="transmembrane region" description="Helical" evidence="12">
    <location>
        <begin position="137"/>
        <end position="159"/>
    </location>
</feature>
<protein>
    <submittedName>
        <fullName evidence="14">Cation/H(+) antiporter 18</fullName>
    </submittedName>
</protein>
<feature type="domain" description="Cation/H+ exchanger transmembrane" evidence="13">
    <location>
        <begin position="12"/>
        <end position="160"/>
    </location>
</feature>
<evidence type="ECO:0000313" key="14">
    <source>
        <dbReference type="EMBL" id="KAK8965035.1"/>
    </source>
</evidence>
<feature type="transmembrane region" description="Helical" evidence="12">
    <location>
        <begin position="104"/>
        <end position="125"/>
    </location>
</feature>
<evidence type="ECO:0000256" key="3">
    <source>
        <dbReference type="ARBA" id="ARBA00004141"/>
    </source>
</evidence>
<dbReference type="InterPro" id="IPR038770">
    <property type="entry name" value="Na+/solute_symporter_sf"/>
</dbReference>
<keyword evidence="4" id="KW-0813">Transport</keyword>
<keyword evidence="8 12" id="KW-1133">Transmembrane helix</keyword>
<evidence type="ECO:0000256" key="6">
    <source>
        <dbReference type="ARBA" id="ARBA00022692"/>
    </source>
</evidence>
<keyword evidence="7" id="KW-0630">Potassium</keyword>
<evidence type="ECO:0000256" key="9">
    <source>
        <dbReference type="ARBA" id="ARBA00023065"/>
    </source>
</evidence>
<dbReference type="Proteomes" id="UP001412067">
    <property type="component" value="Unassembled WGS sequence"/>
</dbReference>